<evidence type="ECO:0000313" key="2">
    <source>
        <dbReference type="EMBL" id="GEP43325.1"/>
    </source>
</evidence>
<dbReference type="EMBL" id="BKAG01000016">
    <property type="protein sequence ID" value="GEP43325.1"/>
    <property type="molecule type" value="Genomic_DNA"/>
</dbReference>
<dbReference type="Proteomes" id="UP000321577">
    <property type="component" value="Unassembled WGS sequence"/>
</dbReference>
<protein>
    <recommendedName>
        <fullName evidence="4">Ig-like domain-containing protein</fullName>
    </recommendedName>
</protein>
<name>A0A512M9B9_9BACT</name>
<reference evidence="2 3" key="1">
    <citation type="submission" date="2019-07" db="EMBL/GenBank/DDBJ databases">
        <title>Whole genome shotgun sequence of Brevifollis gellanilyticus NBRC 108608.</title>
        <authorList>
            <person name="Hosoyama A."/>
            <person name="Uohara A."/>
            <person name="Ohji S."/>
            <person name="Ichikawa N."/>
        </authorList>
    </citation>
    <scope>NUCLEOTIDE SEQUENCE [LARGE SCALE GENOMIC DNA]</scope>
    <source>
        <strain evidence="2 3">NBRC 108608</strain>
    </source>
</reference>
<keyword evidence="3" id="KW-1185">Reference proteome</keyword>
<accession>A0A512M9B9</accession>
<dbReference type="InterPro" id="IPR013783">
    <property type="entry name" value="Ig-like_fold"/>
</dbReference>
<evidence type="ECO:0008006" key="4">
    <source>
        <dbReference type="Google" id="ProtNLM"/>
    </source>
</evidence>
<dbReference type="Pfam" id="PF17957">
    <property type="entry name" value="Big_7"/>
    <property type="match status" value="7"/>
</dbReference>
<comment type="caution">
    <text evidence="2">The sequence shown here is derived from an EMBL/GenBank/DDBJ whole genome shotgun (WGS) entry which is preliminary data.</text>
</comment>
<feature type="chain" id="PRO_5021724658" description="Ig-like domain-containing protein" evidence="1">
    <location>
        <begin position="25"/>
        <end position="1400"/>
    </location>
</feature>
<organism evidence="2 3">
    <name type="scientific">Brevifollis gellanilyticus</name>
    <dbReference type="NCBI Taxonomy" id="748831"/>
    <lineage>
        <taxon>Bacteria</taxon>
        <taxon>Pseudomonadati</taxon>
        <taxon>Verrucomicrobiota</taxon>
        <taxon>Verrucomicrobiia</taxon>
        <taxon>Verrucomicrobiales</taxon>
        <taxon>Verrucomicrobiaceae</taxon>
    </lineage>
</organism>
<feature type="signal peptide" evidence="1">
    <location>
        <begin position="1"/>
        <end position="24"/>
    </location>
</feature>
<evidence type="ECO:0000256" key="1">
    <source>
        <dbReference type="SAM" id="SignalP"/>
    </source>
</evidence>
<gene>
    <name evidence="2" type="ORF">BGE01nite_26160</name>
</gene>
<keyword evidence="1" id="KW-0732">Signal</keyword>
<evidence type="ECO:0000313" key="3">
    <source>
        <dbReference type="Proteomes" id="UP000321577"/>
    </source>
</evidence>
<dbReference type="Gene3D" id="2.60.40.10">
    <property type="entry name" value="Immunoglobulins"/>
    <property type="match status" value="7"/>
</dbReference>
<sequence>MNPPIMPAFRFIALLCLLGLAAQAQLPSFHAPAQSTGSITVKLHPMENVTTGTPTLVTFGVPFTRGSITSTGLNTVRVLHNGTEIPAFVEQLTPWRHLTNNSIDGQSVRVARIQIRHSFSAAYPASEDITVQWGSTARTQSILTFTDPLSAWHTVTSGTYVAADGVQEPDVYALLPKSMLSQGVLSLRRSEPFADHIPEARDNPNITDATEHWPGYEEADRAFKNFFYTNINQDDPLVTGYESGQLVDYKNESEPWLYDRSSTFFQLYIKTGFLRPLREAVRATQFYKTKLYGTAVADPYRGVFRLKAPTLGDVTAGNTSMYSYAECFAYDHWLTGHPGDIEPVRWVVNTHEGLTEQTRWSPTAGEWTERHTAFRTLANIVAFELTGESAFKLRTLSQMGDYMWHQNGADGQVPANRQDGGLYHYGRQHGDGVFTELIGSPWMLSLLMDAMLRGYGISEDPAVANFIRRAAKFQAVATHYNDDHIYEYSGALRYPYYLSRFDGAPDAADGYDNSSIEHSKEVLTTIAWGNYFQHLIQGVPDPMMEANARDLYLSYDIGVNHWTRPAAPPLGLTAFRSIPPRKLAWENRPSASLTWIMSLIDTISPPPTVVITSPVVNQLFTAPANILIEATATSPNATITKVEFFDGAVKIGEDTTAPYSLQWNGIIASLPSHVLTAKATTSLGVVGNSQAVGLDVRSPTQPSLTIVNPAPGTVFDAPANVVIAVNATPQGNSTITRVLITQSYQFIAEDTTAPYTHTVTGLTHGTHGYEIWAWDNNGGYTMQILDIRVQSTTPPTVNLTSPTLGTTTTNGATLHLEATASAPGSAITEVVFYADSTPVGSDDTAPYTYDWTISSRWAVGQHTLTARAFETNGSFASSSTTFELASFEPMTASFDSPAQNAVFPFPAAIPMQASATAPGSSIVRVDFYANNTFVSSDTEAPYTANYTPTSIRQWELMARAVDGMGRTAEARRTVHVTGPTIPNVTITSPTAGGILVVPATTTITADASANFATITRVQFYDGGTLLGEDTDAPFSFTTPPLSLGDHTLYAVATSSTGTTGTSPSVPVTVGGANAPVAVVTAPRYSGPQFAASFSTVRFAAGAMHTGGLGIQRVEFYLDNVLLAQDTQAPYEMDWTVGPNTGYHELVARAVDVNNAFANSSRVGFELIIPPAISLTTPVNAAQVTPGDALTLTAAVSRGTYSIEEVRFYVGSTLIGTDSTAPYSVSWTPDTQGAKTISAMVRDTRFVDVWSQNVIVNSAFTVLQSWRIEHFGSHSNLGNAADDADPDGDLLPNIIEWIIATDPEVSEAHLHPTINAQTSDVVCTFTRNDEAEGSSTLTFQWSGDLTIWNDVMLPAASAGPDGQGVRVNVVENGTSPDTITVSLPKSNGPDGRLFTRLKGGQ</sequence>
<proteinExistence type="predicted"/>